<dbReference type="AlphaFoldDB" id="A0A7W9DR00"/>
<proteinExistence type="predicted"/>
<evidence type="ECO:0000256" key="3">
    <source>
        <dbReference type="ARBA" id="ARBA00022989"/>
    </source>
</evidence>
<dbReference type="PANTHER" id="PTHR43229:SF2">
    <property type="entry name" value="NODULATION PROTEIN J"/>
    <property type="match status" value="1"/>
</dbReference>
<keyword evidence="2 6" id="KW-0812">Transmembrane</keyword>
<feature type="transmembrane region" description="Helical" evidence="6">
    <location>
        <begin position="223"/>
        <end position="244"/>
    </location>
</feature>
<dbReference type="InterPro" id="IPR013525">
    <property type="entry name" value="ABC2_TM"/>
</dbReference>
<dbReference type="GO" id="GO:0140359">
    <property type="term" value="F:ABC-type transporter activity"/>
    <property type="evidence" value="ECO:0007669"/>
    <property type="project" value="InterPro"/>
</dbReference>
<evidence type="ECO:0000313" key="8">
    <source>
        <dbReference type="EMBL" id="MBB5627923.1"/>
    </source>
</evidence>
<comment type="caution">
    <text evidence="8">The sequence shown here is derived from an EMBL/GenBank/DDBJ whole genome shotgun (WGS) entry which is preliminary data.</text>
</comment>
<evidence type="ECO:0000313" key="9">
    <source>
        <dbReference type="Proteomes" id="UP000588112"/>
    </source>
</evidence>
<feature type="transmembrane region" description="Helical" evidence="6">
    <location>
        <begin position="60"/>
        <end position="79"/>
    </location>
</feature>
<dbReference type="InterPro" id="IPR047817">
    <property type="entry name" value="ABC2_TM_bact-type"/>
</dbReference>
<keyword evidence="3 6" id="KW-1133">Transmembrane helix</keyword>
<organism evidence="8 9">
    <name type="scientific">Sphaerisporangium krabiense</name>
    <dbReference type="NCBI Taxonomy" id="763782"/>
    <lineage>
        <taxon>Bacteria</taxon>
        <taxon>Bacillati</taxon>
        <taxon>Actinomycetota</taxon>
        <taxon>Actinomycetes</taxon>
        <taxon>Streptosporangiales</taxon>
        <taxon>Streptosporangiaceae</taxon>
        <taxon>Sphaerisporangium</taxon>
    </lineage>
</organism>
<dbReference type="Pfam" id="PF12698">
    <property type="entry name" value="ABC2_membrane_3"/>
    <property type="match status" value="1"/>
</dbReference>
<dbReference type="Proteomes" id="UP000588112">
    <property type="component" value="Unassembled WGS sequence"/>
</dbReference>
<dbReference type="InterPro" id="IPR000412">
    <property type="entry name" value="ABC_2_transport"/>
</dbReference>
<dbReference type="GO" id="GO:0043190">
    <property type="term" value="C:ATP-binding cassette (ABC) transporter complex"/>
    <property type="evidence" value="ECO:0007669"/>
    <property type="project" value="InterPro"/>
</dbReference>
<gene>
    <name evidence="8" type="ORF">BJ981_003622</name>
</gene>
<feature type="transmembrane region" description="Helical" evidence="6">
    <location>
        <begin position="21"/>
        <end position="40"/>
    </location>
</feature>
<feature type="domain" description="ABC transmembrane type-2" evidence="7">
    <location>
        <begin position="21"/>
        <end position="247"/>
    </location>
</feature>
<name>A0A7W9DR00_9ACTN</name>
<keyword evidence="4 6" id="KW-0472">Membrane</keyword>
<dbReference type="PANTHER" id="PTHR43229">
    <property type="entry name" value="NODULATION PROTEIN J"/>
    <property type="match status" value="1"/>
</dbReference>
<keyword evidence="9" id="KW-1185">Reference proteome</keyword>
<dbReference type="PIRSF" id="PIRSF006648">
    <property type="entry name" value="DrrB"/>
    <property type="match status" value="1"/>
</dbReference>
<evidence type="ECO:0000256" key="4">
    <source>
        <dbReference type="ARBA" id="ARBA00023136"/>
    </source>
</evidence>
<dbReference type="RefSeq" id="WP_204070229.1">
    <property type="nucleotide sequence ID" value="NZ_BOOS01000015.1"/>
</dbReference>
<keyword evidence="5" id="KW-0046">Antibiotic resistance</keyword>
<evidence type="ECO:0000256" key="2">
    <source>
        <dbReference type="ARBA" id="ARBA00022692"/>
    </source>
</evidence>
<accession>A0A7W9DR00</accession>
<evidence type="ECO:0000256" key="1">
    <source>
        <dbReference type="ARBA" id="ARBA00004141"/>
    </source>
</evidence>
<evidence type="ECO:0000256" key="5">
    <source>
        <dbReference type="ARBA" id="ARBA00023251"/>
    </source>
</evidence>
<dbReference type="EMBL" id="JACHBR010000001">
    <property type="protein sequence ID" value="MBB5627923.1"/>
    <property type="molecule type" value="Genomic_DNA"/>
</dbReference>
<feature type="transmembrane region" description="Helical" evidence="6">
    <location>
        <begin position="136"/>
        <end position="156"/>
    </location>
</feature>
<comment type="subcellular location">
    <subcellularLocation>
        <location evidence="1">Membrane</location>
        <topology evidence="1">Multi-pass membrane protein</topology>
    </subcellularLocation>
</comment>
<evidence type="ECO:0000259" key="7">
    <source>
        <dbReference type="PROSITE" id="PS51012"/>
    </source>
</evidence>
<evidence type="ECO:0000256" key="6">
    <source>
        <dbReference type="SAM" id="Phobius"/>
    </source>
</evidence>
<dbReference type="InterPro" id="IPR051784">
    <property type="entry name" value="Nod_factor_ABC_transporter"/>
</dbReference>
<protein>
    <submittedName>
        <fullName evidence="8">ABC-2 type transport system permease protein</fullName>
    </submittedName>
</protein>
<dbReference type="PROSITE" id="PS51012">
    <property type="entry name" value="ABC_TM2"/>
    <property type="match status" value="1"/>
</dbReference>
<reference evidence="8 9" key="1">
    <citation type="submission" date="2020-08" db="EMBL/GenBank/DDBJ databases">
        <title>Sequencing the genomes of 1000 actinobacteria strains.</title>
        <authorList>
            <person name="Klenk H.-P."/>
        </authorList>
    </citation>
    <scope>NUCLEOTIDE SEQUENCE [LARGE SCALE GENOMIC DNA]</scope>
    <source>
        <strain evidence="8 9">DSM 45790</strain>
    </source>
</reference>
<sequence>MSVVTRELIGLHRRELMRDKRYFWFALFFPFGMMAIFLAIGRLMPRTEGAPNFLQLLTPMALFLAVTSTSLIVTSGSLANMRAKGALRLLGTTPVGRGRLLATHMVVRIGMLLVQAAALLAIATVAADLDPGRVPVLFGVTLLGMVMFGGIGYLIGGRMNSPDAATNVGNVVQLAALFLSGLAFPLSLMPDAVASVLRMLPTTFFADLLLGQMPGASPYHPSWLSIVVVVGTGLLAAAVAIGTFKWDQGEGRRA</sequence>
<feature type="transmembrane region" description="Helical" evidence="6">
    <location>
        <begin position="168"/>
        <end position="189"/>
    </location>
</feature>
<dbReference type="GO" id="GO:0046677">
    <property type="term" value="P:response to antibiotic"/>
    <property type="evidence" value="ECO:0007669"/>
    <property type="project" value="UniProtKB-KW"/>
</dbReference>
<feature type="transmembrane region" description="Helical" evidence="6">
    <location>
        <begin position="100"/>
        <end position="124"/>
    </location>
</feature>